<dbReference type="PANTHER" id="PTHR45138:SF9">
    <property type="entry name" value="DIGUANYLATE CYCLASE DGCM-RELATED"/>
    <property type="match status" value="1"/>
</dbReference>
<dbReference type="CDD" id="cd01949">
    <property type="entry name" value="GGDEF"/>
    <property type="match status" value="1"/>
</dbReference>
<name>A0A318TSK0_9BACL</name>
<dbReference type="InterPro" id="IPR000160">
    <property type="entry name" value="GGDEF_dom"/>
</dbReference>
<dbReference type="Pfam" id="PF05227">
    <property type="entry name" value="CHASE3"/>
    <property type="match status" value="1"/>
</dbReference>
<evidence type="ECO:0000256" key="1">
    <source>
        <dbReference type="SAM" id="Phobius"/>
    </source>
</evidence>
<dbReference type="PANTHER" id="PTHR45138">
    <property type="entry name" value="REGULATORY COMPONENTS OF SENSORY TRANSDUCTION SYSTEM"/>
    <property type="match status" value="1"/>
</dbReference>
<evidence type="ECO:0000313" key="3">
    <source>
        <dbReference type="EMBL" id="PYF06830.1"/>
    </source>
</evidence>
<comment type="caution">
    <text evidence="3">The sequence shown here is derived from an EMBL/GenBank/DDBJ whole genome shotgun (WGS) entry which is preliminary data.</text>
</comment>
<keyword evidence="4" id="KW-1185">Reference proteome</keyword>
<protein>
    <submittedName>
        <fullName evidence="3">Diguanylate cyclase (GGDEF)-like protein</fullName>
    </submittedName>
</protein>
<evidence type="ECO:0000313" key="4">
    <source>
        <dbReference type="Proteomes" id="UP000247416"/>
    </source>
</evidence>
<dbReference type="SUPFAM" id="SSF55073">
    <property type="entry name" value="Nucleotide cyclase"/>
    <property type="match status" value="1"/>
</dbReference>
<dbReference type="InterPro" id="IPR029787">
    <property type="entry name" value="Nucleotide_cyclase"/>
</dbReference>
<sequence>MKNTHHTLGQRLLFRTGLTAILFIILILLSLVYLVKEVDKHGARQKELIEIDENLTALYIAVIDQETGQRGYNLTGNIEFLQPFYNGIIVFKTKKADLQKQINKYPSFNLYVLDTIKNGEIWTNQFGIPHVQSSKVNEHLTEQELKIGKTAFDSFRLSYTAAHNHVETESKHIQEVFIHKVIVFIIGSSLLTILTIGVLWSTLFKKFNSITRPIVELSECVKDYSNNIFIKEPPKYIKNDEIADLISNVNSMRMQLEVNRMYMDNLANKDGLTGLYNRRYFNQKFEEEWKRQLNARNNINLIIFDIDYFKRYNDLYGHVLGDECLILISKTVLDLFENPAELPARYGGEEFVIITLEQDIAKVIAKAEVLRRAVENLNIDHSGSEISDFVTISIGVSSVIPNNNMEPKCFIDQADKALYNSKVNGKNKVSSIQL</sequence>
<dbReference type="Pfam" id="PF00990">
    <property type="entry name" value="GGDEF"/>
    <property type="match status" value="1"/>
</dbReference>
<dbReference type="FunFam" id="3.30.70.270:FF:000001">
    <property type="entry name" value="Diguanylate cyclase domain protein"/>
    <property type="match status" value="1"/>
</dbReference>
<keyword evidence="1" id="KW-0472">Membrane</keyword>
<dbReference type="InterPro" id="IPR043128">
    <property type="entry name" value="Rev_trsase/Diguanyl_cyclase"/>
</dbReference>
<dbReference type="AlphaFoldDB" id="A0A318TSK0"/>
<dbReference type="Proteomes" id="UP000247416">
    <property type="component" value="Unassembled WGS sequence"/>
</dbReference>
<dbReference type="OrthoDB" id="9759607at2"/>
<dbReference type="EMBL" id="QJTJ01000007">
    <property type="protein sequence ID" value="PYF06830.1"/>
    <property type="molecule type" value="Genomic_DNA"/>
</dbReference>
<dbReference type="GO" id="GO:0052621">
    <property type="term" value="F:diguanylate cyclase activity"/>
    <property type="evidence" value="ECO:0007669"/>
    <property type="project" value="TreeGrafter"/>
</dbReference>
<feature type="transmembrane region" description="Helical" evidence="1">
    <location>
        <begin position="12"/>
        <end position="35"/>
    </location>
</feature>
<keyword evidence="1" id="KW-0812">Transmembrane</keyword>
<gene>
    <name evidence="3" type="ORF">BJ095_10764</name>
</gene>
<reference evidence="3 4" key="1">
    <citation type="submission" date="2018-06" db="EMBL/GenBank/DDBJ databases">
        <title>Genomic Encyclopedia of Archaeal and Bacterial Type Strains, Phase II (KMG-II): from individual species to whole genera.</title>
        <authorList>
            <person name="Goeker M."/>
        </authorList>
    </citation>
    <scope>NUCLEOTIDE SEQUENCE [LARGE SCALE GENOMIC DNA]</scope>
    <source>
        <strain evidence="3 4">KACC 16626</strain>
    </source>
</reference>
<keyword evidence="1" id="KW-1133">Transmembrane helix</keyword>
<dbReference type="RefSeq" id="WP_107934475.1">
    <property type="nucleotide sequence ID" value="NZ_PYWJ01000009.1"/>
</dbReference>
<dbReference type="SMART" id="SM00267">
    <property type="entry name" value="GGDEF"/>
    <property type="match status" value="1"/>
</dbReference>
<dbReference type="PROSITE" id="PS50887">
    <property type="entry name" value="GGDEF"/>
    <property type="match status" value="1"/>
</dbReference>
<dbReference type="InterPro" id="IPR007891">
    <property type="entry name" value="CHASE3"/>
</dbReference>
<dbReference type="GO" id="GO:1902201">
    <property type="term" value="P:negative regulation of bacterial-type flagellum-dependent cell motility"/>
    <property type="evidence" value="ECO:0007669"/>
    <property type="project" value="TreeGrafter"/>
</dbReference>
<feature type="domain" description="GGDEF" evidence="2">
    <location>
        <begin position="297"/>
        <end position="434"/>
    </location>
</feature>
<proteinExistence type="predicted"/>
<dbReference type="GO" id="GO:0043709">
    <property type="term" value="P:cell adhesion involved in single-species biofilm formation"/>
    <property type="evidence" value="ECO:0007669"/>
    <property type="project" value="TreeGrafter"/>
</dbReference>
<dbReference type="Gene3D" id="1.10.8.500">
    <property type="entry name" value="HAMP domain in histidine kinase"/>
    <property type="match status" value="1"/>
</dbReference>
<dbReference type="Gene3D" id="3.30.70.270">
    <property type="match status" value="1"/>
</dbReference>
<dbReference type="InterPro" id="IPR050469">
    <property type="entry name" value="Diguanylate_Cyclase"/>
</dbReference>
<dbReference type="GO" id="GO:0005886">
    <property type="term" value="C:plasma membrane"/>
    <property type="evidence" value="ECO:0007669"/>
    <property type="project" value="TreeGrafter"/>
</dbReference>
<feature type="transmembrane region" description="Helical" evidence="1">
    <location>
        <begin position="181"/>
        <end position="203"/>
    </location>
</feature>
<evidence type="ECO:0000259" key="2">
    <source>
        <dbReference type="PROSITE" id="PS50887"/>
    </source>
</evidence>
<accession>A0A318TSK0</accession>
<dbReference type="NCBIfam" id="TIGR00254">
    <property type="entry name" value="GGDEF"/>
    <property type="match status" value="1"/>
</dbReference>
<organism evidence="3 4">
    <name type="scientific">Ureibacillus chungkukjangi</name>
    <dbReference type="NCBI Taxonomy" id="1202712"/>
    <lineage>
        <taxon>Bacteria</taxon>
        <taxon>Bacillati</taxon>
        <taxon>Bacillota</taxon>
        <taxon>Bacilli</taxon>
        <taxon>Bacillales</taxon>
        <taxon>Caryophanaceae</taxon>
        <taxon>Ureibacillus</taxon>
    </lineage>
</organism>